<dbReference type="EMBL" id="NPBH01000087">
    <property type="protein sequence ID" value="PAE06059.1"/>
    <property type="molecule type" value="Genomic_DNA"/>
</dbReference>
<name>A0A268H869_9BACI</name>
<evidence type="ECO:0008006" key="4">
    <source>
        <dbReference type="Google" id="ProtNLM"/>
    </source>
</evidence>
<dbReference type="Pfam" id="PF04854">
    <property type="entry name" value="DUF624"/>
    <property type="match status" value="1"/>
</dbReference>
<keyword evidence="1" id="KW-1133">Transmembrane helix</keyword>
<keyword evidence="1" id="KW-0812">Transmembrane</keyword>
<feature type="transmembrane region" description="Helical" evidence="1">
    <location>
        <begin position="79"/>
        <end position="97"/>
    </location>
</feature>
<protein>
    <recommendedName>
        <fullName evidence="4">DUF624 domain-containing protein</fullName>
    </recommendedName>
</protein>
<feature type="transmembrane region" description="Helical" evidence="1">
    <location>
        <begin position="109"/>
        <end position="132"/>
    </location>
</feature>
<dbReference type="RefSeq" id="WP_095273063.1">
    <property type="nucleotide sequence ID" value="NZ_NPBH01000087.1"/>
</dbReference>
<organism evidence="2 3">
    <name type="scientific">Terribacillus saccharophilus</name>
    <dbReference type="NCBI Taxonomy" id="361277"/>
    <lineage>
        <taxon>Bacteria</taxon>
        <taxon>Bacillati</taxon>
        <taxon>Bacillota</taxon>
        <taxon>Bacilli</taxon>
        <taxon>Bacillales</taxon>
        <taxon>Bacillaceae</taxon>
        <taxon>Terribacillus</taxon>
    </lineage>
</organism>
<dbReference type="InterPro" id="IPR006938">
    <property type="entry name" value="DUF624"/>
</dbReference>
<evidence type="ECO:0000313" key="3">
    <source>
        <dbReference type="Proteomes" id="UP000216475"/>
    </source>
</evidence>
<feature type="transmembrane region" description="Helical" evidence="1">
    <location>
        <begin position="20"/>
        <end position="49"/>
    </location>
</feature>
<comment type="caution">
    <text evidence="2">The sequence shown here is derived from an EMBL/GenBank/DDBJ whole genome shotgun (WGS) entry which is preliminary data.</text>
</comment>
<proteinExistence type="predicted"/>
<dbReference type="Proteomes" id="UP000216475">
    <property type="component" value="Unassembled WGS sequence"/>
</dbReference>
<accession>A0A268H869</accession>
<keyword evidence="1" id="KW-0472">Membrane</keyword>
<evidence type="ECO:0000256" key="1">
    <source>
        <dbReference type="SAM" id="Phobius"/>
    </source>
</evidence>
<gene>
    <name evidence="2" type="ORF">CHI12_18370</name>
</gene>
<reference evidence="2 3" key="1">
    <citation type="submission" date="2017-07" db="EMBL/GenBank/DDBJ databases">
        <title>Isolation and whole genome analysis of endospore-forming bacteria from heroin.</title>
        <authorList>
            <person name="Kalinowski J."/>
            <person name="Ahrens B."/>
            <person name="Al-Dilaimi A."/>
            <person name="Winkler A."/>
            <person name="Wibberg D."/>
            <person name="Schleenbecker U."/>
            <person name="Ruckert C."/>
            <person name="Wolfel R."/>
            <person name="Grass G."/>
        </authorList>
    </citation>
    <scope>NUCLEOTIDE SEQUENCE [LARGE SCALE GENOMIC DNA]</scope>
    <source>
        <strain evidence="2 3">7509</strain>
    </source>
</reference>
<feature type="transmembrane region" description="Helical" evidence="1">
    <location>
        <begin position="144"/>
        <end position="169"/>
    </location>
</feature>
<evidence type="ECO:0000313" key="2">
    <source>
        <dbReference type="EMBL" id="PAE06059.1"/>
    </source>
</evidence>
<sequence length="204" mass="23911">MNRLSSSLYQLFEWITRFAYLNVLWILFTIVGGFIFGFFPSTIAMFTIIRDWLKGESGSALFPSFWTYFRREFWKSNRLGVFVTVLSIIIVIDFWYMHILTTSLTWTHIPLLVFILFSLLLLFYLFPTFVHYDSGVRTIIRNAFLIMLIHPLHTLLILICLASLTMIMYVLPSLAFLFGGSSYAFITMWLSLHAFTSMRKKSTT</sequence>
<dbReference type="AlphaFoldDB" id="A0A268H869"/>
<feature type="transmembrane region" description="Helical" evidence="1">
    <location>
        <begin position="175"/>
        <end position="195"/>
    </location>
</feature>